<comment type="catalytic activity">
    <reaction evidence="1">
        <text>ATP + protein L-histidine = ADP + protein N-phospho-L-histidine.</text>
        <dbReference type="EC" id="2.7.13.3"/>
    </reaction>
</comment>
<dbReference type="SUPFAM" id="SSF55874">
    <property type="entry name" value="ATPase domain of HSP90 chaperone/DNA topoisomerase II/histidine kinase"/>
    <property type="match status" value="1"/>
</dbReference>
<evidence type="ECO:0000259" key="6">
    <source>
        <dbReference type="PROSITE" id="PS50109"/>
    </source>
</evidence>
<dbReference type="InterPro" id="IPR036890">
    <property type="entry name" value="HATPase_C_sf"/>
</dbReference>
<dbReference type="RefSeq" id="WP_191722505.1">
    <property type="nucleotide sequence ID" value="NZ_JACSQK010000003.1"/>
</dbReference>
<dbReference type="InterPro" id="IPR004358">
    <property type="entry name" value="Sig_transdc_His_kin-like_C"/>
</dbReference>
<dbReference type="PANTHER" id="PTHR42878">
    <property type="entry name" value="TWO-COMPONENT HISTIDINE KINASE"/>
    <property type="match status" value="1"/>
</dbReference>
<dbReference type="InterPro" id="IPR036097">
    <property type="entry name" value="HisK_dim/P_sf"/>
</dbReference>
<dbReference type="InterPro" id="IPR003594">
    <property type="entry name" value="HATPase_dom"/>
</dbReference>
<dbReference type="PROSITE" id="PS50109">
    <property type="entry name" value="HIS_KIN"/>
    <property type="match status" value="1"/>
</dbReference>
<evidence type="ECO:0000256" key="4">
    <source>
        <dbReference type="ARBA" id="ARBA00022679"/>
    </source>
</evidence>
<keyword evidence="4" id="KW-0808">Transferase</keyword>
<proteinExistence type="predicted"/>
<dbReference type="InterPro" id="IPR005467">
    <property type="entry name" value="His_kinase_dom"/>
</dbReference>
<sequence length="263" mass="28745">MQQAQSPTPGTLNEALALIAQQQADMARLHAAHASWMRAVAHDLRAPLRHLVSFAPLLKESVDELAAAAPQAVHAAEDAHEFASTMERAARKMSAMLDGLVHISRAARAELQPELVDWVALTVPLVQALQAQYPQVQWSLPTPAQVPVLAHAEWLRVAMQALLDNAIKFSARQEPPQVQVQAWPLADGWWRLVVQDNGAGFNDSRAQQLGELFQRMHHENEFDGVGCGLALVSTVAQRHGARWGVQSQPGMGCTVSLDWPGAR</sequence>
<dbReference type="CDD" id="cd00082">
    <property type="entry name" value="HisKA"/>
    <property type="match status" value="1"/>
</dbReference>
<dbReference type="EMBL" id="JACSQK010000003">
    <property type="protein sequence ID" value="MBD7960097.1"/>
    <property type="molecule type" value="Genomic_DNA"/>
</dbReference>
<evidence type="ECO:0000313" key="8">
    <source>
        <dbReference type="Proteomes" id="UP000634919"/>
    </source>
</evidence>
<reference evidence="7 8" key="1">
    <citation type="submission" date="2020-08" db="EMBL/GenBank/DDBJ databases">
        <title>A Genomic Blueprint of the Chicken Gut Microbiome.</title>
        <authorList>
            <person name="Gilroy R."/>
            <person name="Ravi A."/>
            <person name="Getino M."/>
            <person name="Pursley I."/>
            <person name="Horton D.L."/>
            <person name="Alikhan N.-F."/>
            <person name="Baker D."/>
            <person name="Gharbi K."/>
            <person name="Hall N."/>
            <person name="Watson M."/>
            <person name="Adriaenssens E.M."/>
            <person name="Foster-Nyarko E."/>
            <person name="Jarju S."/>
            <person name="Secka A."/>
            <person name="Antonio M."/>
            <person name="Oren A."/>
            <person name="Chaudhuri R."/>
            <person name="La Ragione R.M."/>
            <person name="Hildebrand F."/>
            <person name="Pallen M.J."/>
        </authorList>
    </citation>
    <scope>NUCLEOTIDE SEQUENCE [LARGE SCALE GENOMIC DNA]</scope>
    <source>
        <strain evidence="7 8">Sa2CVA6</strain>
    </source>
</reference>
<evidence type="ECO:0000256" key="1">
    <source>
        <dbReference type="ARBA" id="ARBA00000085"/>
    </source>
</evidence>
<keyword evidence="5 7" id="KW-0418">Kinase</keyword>
<dbReference type="PRINTS" id="PR00344">
    <property type="entry name" value="BCTRLSENSOR"/>
</dbReference>
<evidence type="ECO:0000256" key="3">
    <source>
        <dbReference type="ARBA" id="ARBA00022553"/>
    </source>
</evidence>
<accession>A0ABR8S9E1</accession>
<organism evidence="7 8">
    <name type="scientific">Comamonas avium</name>
    <dbReference type="NCBI Taxonomy" id="2762231"/>
    <lineage>
        <taxon>Bacteria</taxon>
        <taxon>Pseudomonadati</taxon>
        <taxon>Pseudomonadota</taxon>
        <taxon>Betaproteobacteria</taxon>
        <taxon>Burkholderiales</taxon>
        <taxon>Comamonadaceae</taxon>
        <taxon>Comamonas</taxon>
    </lineage>
</organism>
<dbReference type="Proteomes" id="UP000634919">
    <property type="component" value="Unassembled WGS sequence"/>
</dbReference>
<protein>
    <recommendedName>
        <fullName evidence="2">histidine kinase</fullName>
        <ecNumber evidence="2">2.7.13.3</ecNumber>
    </recommendedName>
</protein>
<keyword evidence="3" id="KW-0597">Phosphoprotein</keyword>
<dbReference type="Gene3D" id="1.10.287.130">
    <property type="match status" value="1"/>
</dbReference>
<dbReference type="GO" id="GO:0016301">
    <property type="term" value="F:kinase activity"/>
    <property type="evidence" value="ECO:0007669"/>
    <property type="project" value="UniProtKB-KW"/>
</dbReference>
<comment type="caution">
    <text evidence="7">The sequence shown here is derived from an EMBL/GenBank/DDBJ whole genome shotgun (WGS) entry which is preliminary data.</text>
</comment>
<evidence type="ECO:0000256" key="5">
    <source>
        <dbReference type="ARBA" id="ARBA00022777"/>
    </source>
</evidence>
<dbReference type="EC" id="2.7.13.3" evidence="2"/>
<dbReference type="SMART" id="SM00387">
    <property type="entry name" value="HATPase_c"/>
    <property type="match status" value="1"/>
</dbReference>
<dbReference type="Pfam" id="PF02518">
    <property type="entry name" value="HATPase_c"/>
    <property type="match status" value="1"/>
</dbReference>
<keyword evidence="8" id="KW-1185">Reference proteome</keyword>
<evidence type="ECO:0000256" key="2">
    <source>
        <dbReference type="ARBA" id="ARBA00012438"/>
    </source>
</evidence>
<feature type="domain" description="Histidine kinase" evidence="6">
    <location>
        <begin position="39"/>
        <end position="263"/>
    </location>
</feature>
<dbReference type="InterPro" id="IPR003661">
    <property type="entry name" value="HisK_dim/P_dom"/>
</dbReference>
<gene>
    <name evidence="7" type="ORF">H9646_06355</name>
</gene>
<dbReference type="InterPro" id="IPR050351">
    <property type="entry name" value="BphY/WalK/GraS-like"/>
</dbReference>
<dbReference type="Gene3D" id="3.30.565.10">
    <property type="entry name" value="Histidine kinase-like ATPase, C-terminal domain"/>
    <property type="match status" value="1"/>
</dbReference>
<name>A0ABR8S9E1_9BURK</name>
<dbReference type="PANTHER" id="PTHR42878:SF15">
    <property type="entry name" value="BACTERIOPHYTOCHROME"/>
    <property type="match status" value="1"/>
</dbReference>
<evidence type="ECO:0000313" key="7">
    <source>
        <dbReference type="EMBL" id="MBD7960097.1"/>
    </source>
</evidence>
<dbReference type="SUPFAM" id="SSF47384">
    <property type="entry name" value="Homodimeric domain of signal transducing histidine kinase"/>
    <property type="match status" value="1"/>
</dbReference>